<organism evidence="1 2">
    <name type="scientific">Derxia gummosa DSM 723</name>
    <dbReference type="NCBI Taxonomy" id="1121388"/>
    <lineage>
        <taxon>Bacteria</taxon>
        <taxon>Pseudomonadati</taxon>
        <taxon>Pseudomonadota</taxon>
        <taxon>Betaproteobacteria</taxon>
        <taxon>Burkholderiales</taxon>
        <taxon>Alcaligenaceae</taxon>
        <taxon>Derxia</taxon>
    </lineage>
</organism>
<dbReference type="Proteomes" id="UP000675920">
    <property type="component" value="Unplaced"/>
</dbReference>
<dbReference type="RefSeq" id="WP_156924418.1">
    <property type="nucleotide sequence ID" value="NZ_AXWS01000013.1"/>
</dbReference>
<reference evidence="2" key="1">
    <citation type="submission" date="2025-08" db="UniProtKB">
        <authorList>
            <consortium name="RefSeq"/>
        </authorList>
    </citation>
    <scope>IDENTIFICATION</scope>
</reference>
<sequence>MQRIAATVRPDERMRRRIDFMTIASGPLLALVIAVCLALAGCGGGGDPPAATATATTADARATAQLSATERGSWSTPAAASPLYEVAIGWPRGNDLPVHRYENVWMNDLDYADGGKAIASWWYRFADWPVWHGSDPPLIPDGVWRAGTGQAWSPFWRTGGTNDPAGSAVGGSFIAGDGVPVSRQIGEWSGNCGVVLGPPEGDPCVLYFGIRPLTGSASNWSRLLVTGAVQASARPVLRPDGSGVAVWLQAPDTSGAALLRTATRTNRTAAWQIDPDALPPLGDLALDTSSGAPLLADCGDRKMILAGISSATLAGQSRSALWVRFRDRTRSLWHPHLRVAQAPSSLLFIRDLTLVVDDGGKPHLAWVGRDGLIHHQVFDCDARALEQEELLSLPGGTTDETDIALAALADGGIAITGETFGHGGARRSVRWRSAAGVWSAPVALPAFGLRTVAAVDRGGNLHVAWSDDRLLPDLINEQWMTQPYTATGVHARSYWRAAGLWEGPRRLSTPDAAGNPSRNITPRIAVNDDGEVAVAWLHAERRTDPAAPEQDQAWAEVRVVVAERR</sequence>
<evidence type="ECO:0000313" key="2">
    <source>
        <dbReference type="RefSeq" id="WP_156924418.1"/>
    </source>
</evidence>
<dbReference type="SUPFAM" id="SSF89372">
    <property type="entry name" value="Fucose-specific lectin"/>
    <property type="match status" value="1"/>
</dbReference>
<name>A0A8B6XC45_9BURK</name>
<proteinExistence type="predicted"/>
<keyword evidence="1" id="KW-1185">Reference proteome</keyword>
<accession>A0A8B6XC45</accession>
<evidence type="ECO:0000313" key="1">
    <source>
        <dbReference type="Proteomes" id="UP000675920"/>
    </source>
</evidence>
<dbReference type="OrthoDB" id="9764969at2"/>
<protein>
    <submittedName>
        <fullName evidence="2">Uncharacterized protein</fullName>
    </submittedName>
</protein>
<dbReference type="AlphaFoldDB" id="A0A8B6XC45"/>